<reference evidence="3" key="1">
    <citation type="journal article" date="2013" name="Genome Announc.">
        <title>Draft genome sequence of the ascomycete Phaeoacremonium aleophilum strain UCR-PA7, a causal agent of the esca disease complex in grapevines.</title>
        <authorList>
            <person name="Blanco-Ulate B."/>
            <person name="Rolshausen P."/>
            <person name="Cantu D."/>
        </authorList>
    </citation>
    <scope>NUCLEOTIDE SEQUENCE [LARGE SCALE GENOMIC DNA]</scope>
    <source>
        <strain evidence="3">UCR-PA7</strain>
    </source>
</reference>
<feature type="region of interest" description="Disordered" evidence="1">
    <location>
        <begin position="190"/>
        <end position="220"/>
    </location>
</feature>
<name>R8BKE2_PHAM7</name>
<dbReference type="GO" id="GO:0005777">
    <property type="term" value="C:peroxisome"/>
    <property type="evidence" value="ECO:0007669"/>
    <property type="project" value="UniProtKB-SubCell"/>
</dbReference>
<protein>
    <submittedName>
        <fullName evidence="2">Putative peroxin 20 protein</fullName>
    </submittedName>
</protein>
<evidence type="ECO:0000313" key="3">
    <source>
        <dbReference type="Proteomes" id="UP000014074"/>
    </source>
</evidence>
<dbReference type="EMBL" id="KB933129">
    <property type="protein sequence ID" value="EON99795.1"/>
    <property type="molecule type" value="Genomic_DNA"/>
</dbReference>
<feature type="compositionally biased region" description="Polar residues" evidence="1">
    <location>
        <begin position="202"/>
        <end position="220"/>
    </location>
</feature>
<sequence>MFANPYMQPEAMAALHNPVMFQPFQHQQHQSPAPFQAVQQEPAAHGEYAHYPQNIVLSQSTDEALDAAFAAYDQDFEHEMHQWMSSHGPKDAPDMDDVQATMVAIADEQDVNRMRQERKERQESARAPVPVDDGATTEFRKAAMDILDTVGKNQGEKFKNSSFLELMRRICDKEVVLQGEDLVDVKTGAVLGNSPEDVPEKATTQPAAEINGTGSDVAQH</sequence>
<dbReference type="HOGENOM" id="CLU_1256815_0_0_1"/>
<dbReference type="Gene3D" id="6.10.280.230">
    <property type="match status" value="1"/>
</dbReference>
<gene>
    <name evidence="2" type="ORF">UCRPA7_4637</name>
</gene>
<dbReference type="KEGG" id="tmn:UCRPA7_4637"/>
<dbReference type="RefSeq" id="XP_007915379.1">
    <property type="nucleotide sequence ID" value="XM_007917188.1"/>
</dbReference>
<organism evidence="2 3">
    <name type="scientific">Phaeoacremonium minimum (strain UCR-PA7)</name>
    <name type="common">Esca disease fungus</name>
    <name type="synonym">Togninia minima</name>
    <dbReference type="NCBI Taxonomy" id="1286976"/>
    <lineage>
        <taxon>Eukaryota</taxon>
        <taxon>Fungi</taxon>
        <taxon>Dikarya</taxon>
        <taxon>Ascomycota</taxon>
        <taxon>Pezizomycotina</taxon>
        <taxon>Sordariomycetes</taxon>
        <taxon>Sordariomycetidae</taxon>
        <taxon>Togniniales</taxon>
        <taxon>Togniniaceae</taxon>
        <taxon>Phaeoacremonium</taxon>
    </lineage>
</organism>
<dbReference type="OrthoDB" id="5407351at2759"/>
<evidence type="ECO:0000256" key="1">
    <source>
        <dbReference type="SAM" id="MobiDB-lite"/>
    </source>
</evidence>
<accession>R8BKE2</accession>
<proteinExistence type="predicted"/>
<dbReference type="AlphaFoldDB" id="R8BKE2"/>
<dbReference type="GeneID" id="19325107"/>
<dbReference type="Proteomes" id="UP000014074">
    <property type="component" value="Unassembled WGS sequence"/>
</dbReference>
<keyword evidence="3" id="KW-1185">Reference proteome</keyword>
<evidence type="ECO:0000313" key="2">
    <source>
        <dbReference type="EMBL" id="EON99795.1"/>
    </source>
</evidence>